<organism evidence="1 2">
    <name type="scientific">Rhabditophanes sp. KR3021</name>
    <dbReference type="NCBI Taxonomy" id="114890"/>
    <lineage>
        <taxon>Eukaryota</taxon>
        <taxon>Metazoa</taxon>
        <taxon>Ecdysozoa</taxon>
        <taxon>Nematoda</taxon>
        <taxon>Chromadorea</taxon>
        <taxon>Rhabditida</taxon>
        <taxon>Tylenchina</taxon>
        <taxon>Panagrolaimomorpha</taxon>
        <taxon>Strongyloidoidea</taxon>
        <taxon>Alloionematidae</taxon>
        <taxon>Rhabditophanes</taxon>
    </lineage>
</organism>
<evidence type="ECO:0000313" key="2">
    <source>
        <dbReference type="WBParaSite" id="RSKR_0000025700.1"/>
    </source>
</evidence>
<name>A0AC35TGF3_9BILA</name>
<sequence>MAPKYTFTYFNSFGKGEVTRLAFAYAKVPYDDVRIDKEDWPAVRATNKFPFDQLPFLEVQDDKGTFCLAQSRAIEKYIGDVFGLMGVGRQDHALIDQYISGIDDFMANFKPIYLEQDESKKPALIKEFLEGPAVVFLTRYNNFVKKNGHNHIVGKKISIADIALFHILWFLEKKIDPMALEPYPELQHLYNDVLSQPNISAYIAERTDLPM</sequence>
<reference evidence="2" key="1">
    <citation type="submission" date="2016-11" db="UniProtKB">
        <authorList>
            <consortium name="WormBaseParasite"/>
        </authorList>
    </citation>
    <scope>IDENTIFICATION</scope>
    <source>
        <strain evidence="2">KR3021</strain>
    </source>
</reference>
<proteinExistence type="predicted"/>
<dbReference type="Proteomes" id="UP000095286">
    <property type="component" value="Unplaced"/>
</dbReference>
<dbReference type="WBParaSite" id="RSKR_0000025700.1">
    <property type="protein sequence ID" value="RSKR_0000025700.1"/>
    <property type="gene ID" value="RSKR_0000025700"/>
</dbReference>
<protein>
    <submittedName>
        <fullName evidence="2">Glutathione transferase</fullName>
    </submittedName>
</protein>
<accession>A0AC35TGF3</accession>
<evidence type="ECO:0000313" key="1">
    <source>
        <dbReference type="Proteomes" id="UP000095286"/>
    </source>
</evidence>